<accession>A0A6J4VI04</accession>
<feature type="compositionally biased region" description="Basic residues" evidence="1">
    <location>
        <begin position="42"/>
        <end position="58"/>
    </location>
</feature>
<dbReference type="AlphaFoldDB" id="A0A6J4VI04"/>
<feature type="non-terminal residue" evidence="2">
    <location>
        <position position="110"/>
    </location>
</feature>
<evidence type="ECO:0000313" key="2">
    <source>
        <dbReference type="EMBL" id="CAA9578721.1"/>
    </source>
</evidence>
<dbReference type="EMBL" id="CADCWF010000327">
    <property type="protein sequence ID" value="CAA9578721.1"/>
    <property type="molecule type" value="Genomic_DNA"/>
</dbReference>
<organism evidence="2">
    <name type="scientific">uncultured Thermomicrobiales bacterium</name>
    <dbReference type="NCBI Taxonomy" id="1645740"/>
    <lineage>
        <taxon>Bacteria</taxon>
        <taxon>Pseudomonadati</taxon>
        <taxon>Thermomicrobiota</taxon>
        <taxon>Thermomicrobia</taxon>
        <taxon>Thermomicrobiales</taxon>
        <taxon>environmental samples</taxon>
    </lineage>
</organism>
<proteinExistence type="predicted"/>
<sequence length="110" mass="11802">VGVTHEDRGPLGPDPPRISRGRLRLRGSSRARRGGDGGTGPRPHRRGDRHQRRSRAARRLPPAAGGRTLDPLFRRLQPGPPGGTLPLVVHLGGTESARFLLDGLPPVVLV</sequence>
<gene>
    <name evidence="2" type="ORF">AVDCRST_MAG59-4400</name>
</gene>
<feature type="compositionally biased region" description="Basic residues" evidence="1">
    <location>
        <begin position="19"/>
        <end position="32"/>
    </location>
</feature>
<protein>
    <submittedName>
        <fullName evidence="2">Uncharacterized protein</fullName>
    </submittedName>
</protein>
<feature type="region of interest" description="Disordered" evidence="1">
    <location>
        <begin position="1"/>
        <end position="80"/>
    </location>
</feature>
<reference evidence="2" key="1">
    <citation type="submission" date="2020-02" db="EMBL/GenBank/DDBJ databases">
        <authorList>
            <person name="Meier V. D."/>
        </authorList>
    </citation>
    <scope>NUCLEOTIDE SEQUENCE</scope>
    <source>
        <strain evidence="2">AVDCRST_MAG59</strain>
    </source>
</reference>
<feature type="non-terminal residue" evidence="2">
    <location>
        <position position="1"/>
    </location>
</feature>
<name>A0A6J4VI04_9BACT</name>
<evidence type="ECO:0000256" key="1">
    <source>
        <dbReference type="SAM" id="MobiDB-lite"/>
    </source>
</evidence>